<comment type="caution">
    <text evidence="4">The sequence shown here is derived from an EMBL/GenBank/DDBJ whole genome shotgun (WGS) entry which is preliminary data.</text>
</comment>
<dbReference type="AlphaFoldDB" id="A0A8H5LY45"/>
<evidence type="ECO:0000313" key="4">
    <source>
        <dbReference type="EMBL" id="KAF5373808.1"/>
    </source>
</evidence>
<accession>A0A8H5LY45</accession>
<feature type="chain" id="PRO_5034567538" description="Transmembrane protein" evidence="3">
    <location>
        <begin position="24"/>
        <end position="489"/>
    </location>
</feature>
<keyword evidence="2" id="KW-0812">Transmembrane</keyword>
<evidence type="ECO:0000313" key="5">
    <source>
        <dbReference type="Proteomes" id="UP000559256"/>
    </source>
</evidence>
<proteinExistence type="predicted"/>
<dbReference type="EMBL" id="JAACJM010000003">
    <property type="protein sequence ID" value="KAF5373808.1"/>
    <property type="molecule type" value="Genomic_DNA"/>
</dbReference>
<name>A0A8H5LY45_9AGAR</name>
<keyword evidence="2" id="KW-1133">Transmembrane helix</keyword>
<evidence type="ECO:0000256" key="2">
    <source>
        <dbReference type="SAM" id="Phobius"/>
    </source>
</evidence>
<keyword evidence="5" id="KW-1185">Reference proteome</keyword>
<feature type="compositionally biased region" description="Low complexity" evidence="1">
    <location>
        <begin position="283"/>
        <end position="293"/>
    </location>
</feature>
<feature type="region of interest" description="Disordered" evidence="1">
    <location>
        <begin position="255"/>
        <end position="293"/>
    </location>
</feature>
<sequence>MPRALPIWPGALLFLLLLRDVLGVAVNRTIDDSLGDSVTGQRPIFLPSTGGVWEDQTCAGCAIQPNRSLAFSGTWTAATYNPNLRNISTTFTFRGICTAIYIFFILANNEGPDITTVTECNFTLDGTVVGHFLHQPNASISLVYGDDAMVFSKTGLANGNHTFQISTAGLDHNVYVNFDYAIYTFQRENGVPPSSSSSVSASLIPSSASDDYQNGSKSVSSGAIAGGVLGCLAALLALVGLFFFLYRRRRRSKPTSKVEGASGPLTSPHLPLSGASDNARLPQSTSISSIHTQSQHAPAMAFVASTARASEEYHGSSRERSRAYISRDVVSSLPSGQIVMMAGMQRSDSVTTGSTIPTALPSTANPFNPIMPSPFAVVSLSDTPRIHPAPNTKAELRHMRQRELERQMEDIKQEMKGLQMEAAERHASIKSSNGRRARPTSNLNEEEDVSKLKEQIRQMHSQISSLQDQFQSPWALGLSDDPPPGYSPQ</sequence>
<feature type="region of interest" description="Disordered" evidence="1">
    <location>
        <begin position="421"/>
        <end position="489"/>
    </location>
</feature>
<dbReference type="Gene3D" id="1.20.5.510">
    <property type="entry name" value="Single helix bin"/>
    <property type="match status" value="1"/>
</dbReference>
<reference evidence="4 5" key="1">
    <citation type="journal article" date="2020" name="ISME J.">
        <title>Uncovering the hidden diversity of litter-decomposition mechanisms in mushroom-forming fungi.</title>
        <authorList>
            <person name="Floudas D."/>
            <person name="Bentzer J."/>
            <person name="Ahren D."/>
            <person name="Johansson T."/>
            <person name="Persson P."/>
            <person name="Tunlid A."/>
        </authorList>
    </citation>
    <scope>NUCLEOTIDE SEQUENCE [LARGE SCALE GENOMIC DNA]</scope>
    <source>
        <strain evidence="4 5">CBS 291.85</strain>
    </source>
</reference>
<evidence type="ECO:0008006" key="6">
    <source>
        <dbReference type="Google" id="ProtNLM"/>
    </source>
</evidence>
<gene>
    <name evidence="4" type="ORF">D9758_000976</name>
</gene>
<keyword evidence="3" id="KW-0732">Signal</keyword>
<dbReference type="Proteomes" id="UP000559256">
    <property type="component" value="Unassembled WGS sequence"/>
</dbReference>
<organism evidence="4 5">
    <name type="scientific">Tetrapyrgos nigripes</name>
    <dbReference type="NCBI Taxonomy" id="182062"/>
    <lineage>
        <taxon>Eukaryota</taxon>
        <taxon>Fungi</taxon>
        <taxon>Dikarya</taxon>
        <taxon>Basidiomycota</taxon>
        <taxon>Agaricomycotina</taxon>
        <taxon>Agaricomycetes</taxon>
        <taxon>Agaricomycetidae</taxon>
        <taxon>Agaricales</taxon>
        <taxon>Marasmiineae</taxon>
        <taxon>Marasmiaceae</taxon>
        <taxon>Tetrapyrgos</taxon>
    </lineage>
</organism>
<protein>
    <recommendedName>
        <fullName evidence="6">Transmembrane protein</fullName>
    </recommendedName>
</protein>
<dbReference type="OrthoDB" id="2758521at2759"/>
<feature type="compositionally biased region" description="Polar residues" evidence="1">
    <location>
        <begin position="458"/>
        <end position="472"/>
    </location>
</feature>
<evidence type="ECO:0000256" key="3">
    <source>
        <dbReference type="SAM" id="SignalP"/>
    </source>
</evidence>
<feature type="transmembrane region" description="Helical" evidence="2">
    <location>
        <begin position="223"/>
        <end position="246"/>
    </location>
</feature>
<feature type="signal peptide" evidence="3">
    <location>
        <begin position="1"/>
        <end position="23"/>
    </location>
</feature>
<evidence type="ECO:0000256" key="1">
    <source>
        <dbReference type="SAM" id="MobiDB-lite"/>
    </source>
</evidence>
<keyword evidence="2" id="KW-0472">Membrane</keyword>